<keyword evidence="3" id="KW-1185">Reference proteome</keyword>
<dbReference type="InterPro" id="IPR011659">
    <property type="entry name" value="WD40"/>
</dbReference>
<dbReference type="Proteomes" id="UP000236959">
    <property type="component" value="Unassembled WGS sequence"/>
</dbReference>
<dbReference type="OrthoDB" id="9812921at2"/>
<proteinExistence type="inferred from homology"/>
<evidence type="ECO:0000256" key="1">
    <source>
        <dbReference type="ARBA" id="ARBA00009820"/>
    </source>
</evidence>
<reference evidence="2 3" key="1">
    <citation type="submission" date="2018-01" db="EMBL/GenBank/DDBJ databases">
        <title>Genomic Encyclopedia of Archaeal and Bacterial Type Strains, Phase II (KMG-II): from individual species to whole genera.</title>
        <authorList>
            <person name="Goeker M."/>
        </authorList>
    </citation>
    <scope>NUCLEOTIDE SEQUENCE [LARGE SCALE GENOMIC DNA]</scope>
    <source>
        <strain evidence="2 3">DSM 17023</strain>
    </source>
</reference>
<dbReference type="SUPFAM" id="SSF82171">
    <property type="entry name" value="DPP6 N-terminal domain-like"/>
    <property type="match status" value="1"/>
</dbReference>
<sequence>MKSFICTFDIETGAETVVLVTERHLEAPNWTPDGSELIVNGDGRLYRLALAEPGLAEIDTGFANKINNDHGLSPDGSKLVISDSSQTRESCIYILPSTGGTPKKVTGKVPSYWHGYAPDGRTIAYTARRAETYQIFTCPAEGGEEFQVTSDFDHCDGPDYSPDGKWIWFNGERDGSVQLWRVHPDGSGLEAMTGDARVNWFPHPSPDGQKVVYLAYEGGTKGHPGGKTVELRLMPGNGGPAQILCSLHGGQGTINVPSWAPDSQRFAFVRYES</sequence>
<dbReference type="Gene3D" id="2.120.10.30">
    <property type="entry name" value="TolB, C-terminal domain"/>
    <property type="match status" value="1"/>
</dbReference>
<gene>
    <name evidence="2" type="ORF">CLV41_10752</name>
</gene>
<evidence type="ECO:0000313" key="2">
    <source>
        <dbReference type="EMBL" id="POF30026.1"/>
    </source>
</evidence>
<dbReference type="EMBL" id="PPCN01000007">
    <property type="protein sequence ID" value="POF30026.1"/>
    <property type="molecule type" value="Genomic_DNA"/>
</dbReference>
<dbReference type="PANTHER" id="PTHR36842">
    <property type="entry name" value="PROTEIN TOLB HOMOLOG"/>
    <property type="match status" value="1"/>
</dbReference>
<comment type="caution">
    <text evidence="2">The sequence shown here is derived from an EMBL/GenBank/DDBJ whole genome shotgun (WGS) entry which is preliminary data.</text>
</comment>
<accession>A0A2S3UQS0</accession>
<dbReference type="PANTHER" id="PTHR36842:SF1">
    <property type="entry name" value="PROTEIN TOLB"/>
    <property type="match status" value="1"/>
</dbReference>
<protein>
    <submittedName>
        <fullName evidence="2">WD40 repeat protein</fullName>
    </submittedName>
</protein>
<evidence type="ECO:0000313" key="3">
    <source>
        <dbReference type="Proteomes" id="UP000236959"/>
    </source>
</evidence>
<comment type="similarity">
    <text evidence="1">Belongs to the TolB family.</text>
</comment>
<dbReference type="InterPro" id="IPR011042">
    <property type="entry name" value="6-blade_b-propeller_TolB-like"/>
</dbReference>
<dbReference type="RefSeq" id="WP_103223421.1">
    <property type="nucleotide sequence ID" value="NZ_PPCN01000007.1"/>
</dbReference>
<name>A0A2S3UQS0_9HYPH</name>
<dbReference type="Pfam" id="PF07676">
    <property type="entry name" value="PD40"/>
    <property type="match status" value="3"/>
</dbReference>
<organism evidence="2 3">
    <name type="scientific">Roseibium marinum</name>
    <dbReference type="NCBI Taxonomy" id="281252"/>
    <lineage>
        <taxon>Bacteria</taxon>
        <taxon>Pseudomonadati</taxon>
        <taxon>Pseudomonadota</taxon>
        <taxon>Alphaproteobacteria</taxon>
        <taxon>Hyphomicrobiales</taxon>
        <taxon>Stappiaceae</taxon>
        <taxon>Roseibium</taxon>
    </lineage>
</organism>
<dbReference type="AlphaFoldDB" id="A0A2S3UQS0"/>